<evidence type="ECO:0000256" key="2">
    <source>
        <dbReference type="SAM" id="SignalP"/>
    </source>
</evidence>
<evidence type="ECO:0000313" key="5">
    <source>
        <dbReference type="Proteomes" id="UP001445076"/>
    </source>
</evidence>
<dbReference type="CDD" id="cd05380">
    <property type="entry name" value="CAP_euk"/>
    <property type="match status" value="1"/>
</dbReference>
<dbReference type="PROSITE" id="PS01009">
    <property type="entry name" value="CRISP_1"/>
    <property type="match status" value="1"/>
</dbReference>
<name>A0AAW0XCQ2_CHEQU</name>
<dbReference type="Gene3D" id="3.40.33.10">
    <property type="entry name" value="CAP"/>
    <property type="match status" value="1"/>
</dbReference>
<dbReference type="InterPro" id="IPR018244">
    <property type="entry name" value="Allrgn_V5/Tpx1_CS"/>
</dbReference>
<proteinExistence type="predicted"/>
<feature type="compositionally biased region" description="Basic residues" evidence="1">
    <location>
        <begin position="61"/>
        <end position="70"/>
    </location>
</feature>
<dbReference type="EMBL" id="JARKIK010000028">
    <property type="protein sequence ID" value="KAK8742259.1"/>
    <property type="molecule type" value="Genomic_DNA"/>
</dbReference>
<feature type="chain" id="PRO_5044717420" description="SCP domain-containing protein" evidence="2">
    <location>
        <begin position="23"/>
        <end position="306"/>
    </location>
</feature>
<dbReference type="PRINTS" id="PR00837">
    <property type="entry name" value="V5TPXLIKE"/>
</dbReference>
<accession>A0AAW0XCQ2</accession>
<reference evidence="4 5" key="1">
    <citation type="journal article" date="2024" name="BMC Genomics">
        <title>Genome assembly of redclaw crayfish (Cherax quadricarinatus) provides insights into its immune adaptation and hypoxia tolerance.</title>
        <authorList>
            <person name="Liu Z."/>
            <person name="Zheng J."/>
            <person name="Li H."/>
            <person name="Fang K."/>
            <person name="Wang S."/>
            <person name="He J."/>
            <person name="Zhou D."/>
            <person name="Weng S."/>
            <person name="Chi M."/>
            <person name="Gu Z."/>
            <person name="He J."/>
            <person name="Li F."/>
            <person name="Wang M."/>
        </authorList>
    </citation>
    <scope>NUCLEOTIDE SEQUENCE [LARGE SCALE GENOMIC DNA]</scope>
    <source>
        <strain evidence="4">ZL_2023a</strain>
    </source>
</reference>
<keyword evidence="2" id="KW-0732">Signal</keyword>
<evidence type="ECO:0000259" key="3">
    <source>
        <dbReference type="SMART" id="SM00198"/>
    </source>
</evidence>
<dbReference type="InterPro" id="IPR002413">
    <property type="entry name" value="V5_allergen-like"/>
</dbReference>
<feature type="domain" description="SCP" evidence="3">
    <location>
        <begin position="112"/>
        <end position="280"/>
    </location>
</feature>
<dbReference type="EMBL" id="JARKIK010000028">
    <property type="protein sequence ID" value="KAK8742263.1"/>
    <property type="molecule type" value="Genomic_DNA"/>
</dbReference>
<dbReference type="EMBL" id="JARKIK010000028">
    <property type="protein sequence ID" value="KAK8742260.1"/>
    <property type="molecule type" value="Genomic_DNA"/>
</dbReference>
<feature type="signal peptide" evidence="2">
    <location>
        <begin position="1"/>
        <end position="22"/>
    </location>
</feature>
<dbReference type="Proteomes" id="UP001445076">
    <property type="component" value="Unassembled WGS sequence"/>
</dbReference>
<gene>
    <name evidence="4" type="ORF">OTU49_001760</name>
</gene>
<reference evidence="4" key="2">
    <citation type="submission" date="2024-01" db="EMBL/GenBank/DDBJ databases">
        <authorList>
            <person name="He J."/>
            <person name="Wang M."/>
            <person name="Zheng J."/>
            <person name="Liu Z."/>
        </authorList>
    </citation>
    <scope>NUCLEOTIDE SEQUENCE</scope>
    <source>
        <strain evidence="4">ZL_2023a</strain>
        <tissue evidence="4">Muscle</tissue>
    </source>
</reference>
<sequence>MMGTVWWWSAVVMVLMVVVCDSDGRTTQLLKEKEIIQQISLLDRLVDVMLNVTGCAGAKKPIHEKKKHKPKEGVKPTESSSECDYSQLSLTHTMLKPQEPTCEIYNSEVTEKEKEQILNLHNTLRAQVATGQEKRGAPGPQPPAANMREIVWNDELAQVAQAWASQCPQGHDSARDRRMCTRDYHVGQNIHYYWGFDEGPDWKRAVYEWYDEVADMPSSFVASFQLLKKKKIGHYTQVVWADTSEVGCGIVHYEVELQGKLYPESKIYVCNYGQAGNVKERPIYAEGAAGSQCPGAASSTYPDLCI</sequence>
<dbReference type="PANTHER" id="PTHR10334">
    <property type="entry name" value="CYSTEINE-RICH SECRETORY PROTEIN-RELATED"/>
    <property type="match status" value="1"/>
</dbReference>
<organism evidence="4 5">
    <name type="scientific">Cherax quadricarinatus</name>
    <name type="common">Australian red claw crayfish</name>
    <dbReference type="NCBI Taxonomy" id="27406"/>
    <lineage>
        <taxon>Eukaryota</taxon>
        <taxon>Metazoa</taxon>
        <taxon>Ecdysozoa</taxon>
        <taxon>Arthropoda</taxon>
        <taxon>Crustacea</taxon>
        <taxon>Multicrustacea</taxon>
        <taxon>Malacostraca</taxon>
        <taxon>Eumalacostraca</taxon>
        <taxon>Eucarida</taxon>
        <taxon>Decapoda</taxon>
        <taxon>Pleocyemata</taxon>
        <taxon>Astacidea</taxon>
        <taxon>Parastacoidea</taxon>
        <taxon>Parastacidae</taxon>
        <taxon>Cherax</taxon>
    </lineage>
</organism>
<dbReference type="InterPro" id="IPR035940">
    <property type="entry name" value="CAP_sf"/>
</dbReference>
<dbReference type="EMBL" id="JARKIK010000028">
    <property type="protein sequence ID" value="KAK8742261.1"/>
    <property type="molecule type" value="Genomic_DNA"/>
</dbReference>
<dbReference type="InterPro" id="IPR001283">
    <property type="entry name" value="CRISP-related"/>
</dbReference>
<dbReference type="EMBL" id="JARKIK010000028">
    <property type="protein sequence ID" value="KAK8742262.1"/>
    <property type="molecule type" value="Genomic_DNA"/>
</dbReference>
<dbReference type="Pfam" id="PF00188">
    <property type="entry name" value="CAP"/>
    <property type="match status" value="1"/>
</dbReference>
<evidence type="ECO:0000256" key="1">
    <source>
        <dbReference type="SAM" id="MobiDB-lite"/>
    </source>
</evidence>
<keyword evidence="5" id="KW-1185">Reference proteome</keyword>
<protein>
    <recommendedName>
        <fullName evidence="3">SCP domain-containing protein</fullName>
    </recommendedName>
</protein>
<feature type="region of interest" description="Disordered" evidence="1">
    <location>
        <begin position="61"/>
        <end position="82"/>
    </location>
</feature>
<dbReference type="SMART" id="SM00198">
    <property type="entry name" value="SCP"/>
    <property type="match status" value="1"/>
</dbReference>
<dbReference type="InterPro" id="IPR014044">
    <property type="entry name" value="CAP_dom"/>
</dbReference>
<dbReference type="AlphaFoldDB" id="A0AAW0XCQ2"/>
<dbReference type="GO" id="GO:0005576">
    <property type="term" value="C:extracellular region"/>
    <property type="evidence" value="ECO:0007669"/>
    <property type="project" value="InterPro"/>
</dbReference>
<dbReference type="SUPFAM" id="SSF55797">
    <property type="entry name" value="PR-1-like"/>
    <property type="match status" value="1"/>
</dbReference>
<dbReference type="PRINTS" id="PR00838">
    <property type="entry name" value="V5ALLERGEN"/>
</dbReference>
<comment type="caution">
    <text evidence="4">The sequence shown here is derived from an EMBL/GenBank/DDBJ whole genome shotgun (WGS) entry which is preliminary data.</text>
</comment>
<evidence type="ECO:0000313" key="4">
    <source>
        <dbReference type="EMBL" id="KAK8742260.1"/>
    </source>
</evidence>